<dbReference type="SUPFAM" id="SSF55394">
    <property type="entry name" value="Bactericidal permeability-increasing protein, BPI"/>
    <property type="match status" value="1"/>
</dbReference>
<comment type="subcellular location">
    <subcellularLocation>
        <location evidence="1">Secreted</location>
    </subcellularLocation>
</comment>
<dbReference type="Pfam" id="PF01273">
    <property type="entry name" value="LBP_BPI_CETP"/>
    <property type="match status" value="1"/>
</dbReference>
<feature type="non-terminal residue" evidence="8">
    <location>
        <position position="1"/>
    </location>
</feature>
<dbReference type="PANTHER" id="PTHR47145">
    <property type="entry name" value="BPI FOLD-CONTAINING FAMILY A MEMBER 2"/>
    <property type="match status" value="1"/>
</dbReference>
<reference evidence="8" key="1">
    <citation type="submission" date="2023-04" db="EMBL/GenBank/DDBJ databases">
        <authorList>
            <consortium name="ELIXIR-Norway"/>
        </authorList>
    </citation>
    <scope>NUCLEOTIDE SEQUENCE [LARGE SCALE GENOMIC DNA]</scope>
</reference>
<feature type="region of interest" description="Disordered" evidence="6">
    <location>
        <begin position="1"/>
        <end position="46"/>
    </location>
</feature>
<dbReference type="EMBL" id="OX459947">
    <property type="protein sequence ID" value="CAI9154526.1"/>
    <property type="molecule type" value="Genomic_DNA"/>
</dbReference>
<evidence type="ECO:0000256" key="1">
    <source>
        <dbReference type="ARBA" id="ARBA00004613"/>
    </source>
</evidence>
<feature type="domain" description="Lipid-binding serum glycoprotein N-terminal" evidence="7">
    <location>
        <begin position="200"/>
        <end position="328"/>
    </location>
</feature>
<evidence type="ECO:0000256" key="3">
    <source>
        <dbReference type="ARBA" id="ARBA00022525"/>
    </source>
</evidence>
<keyword evidence="4" id="KW-0732">Signal</keyword>
<evidence type="ECO:0000256" key="5">
    <source>
        <dbReference type="ARBA" id="ARBA00023157"/>
    </source>
</evidence>
<gene>
    <name evidence="8" type="ORF">MRATA1EN1_LOCUS3488</name>
</gene>
<accession>A0ABN8XZN5</accession>
<evidence type="ECO:0000313" key="8">
    <source>
        <dbReference type="EMBL" id="CAI9154526.1"/>
    </source>
</evidence>
<keyword evidence="5" id="KW-1015">Disulfide bond</keyword>
<evidence type="ECO:0000256" key="2">
    <source>
        <dbReference type="ARBA" id="ARBA00009020"/>
    </source>
</evidence>
<name>A0ABN8XZN5_RANTA</name>
<comment type="similarity">
    <text evidence="2">Belongs to the BPI/LBP/Plunc superfamily. Plunc family.</text>
</comment>
<feature type="compositionally biased region" description="Polar residues" evidence="6">
    <location>
        <begin position="12"/>
        <end position="26"/>
    </location>
</feature>
<dbReference type="InterPro" id="IPR017943">
    <property type="entry name" value="Bactericidal_perm-incr_a/b_dom"/>
</dbReference>
<sequence>MRKLNLRETAWPTPTQLEGGRVSSNPDLPERARGAGGRGTISVNNPRILVGAEESHVEPDGGTKNEERRDYSGLWFLRKSLRGPQHPTSLAQNQTSVSFEITDAGTFTVVMGECTYTPAKISLSLVNRVKTRNVHILNVIFEATSENIVKLRIPITADVNVKLRIGLLSEVMDFAINLVHEVLSLVTHYEVSPPHLGMQSQARVKISDLRILDLTLEATSDSSAEVKIPITAHINVKLPVLGEIVDLALNLVLRFSVSVETDEETGVSHVVVAECKNDQQSIELTVLGRRTGVLRQVADFAVNLAYEVVSLVTESELCPEVRSLLESLNAEYVKNLIGKSQPGKVAKGLPLQHHSGEQATVCLQHQQVWNTEAQDGQAGDLRSHRDSLTLLLLHHRHVGGLPSPAHL</sequence>
<dbReference type="Gene3D" id="3.15.10.10">
    <property type="entry name" value="Bactericidal permeability-increasing protein, domain 1"/>
    <property type="match status" value="3"/>
</dbReference>
<dbReference type="InterPro" id="IPR052507">
    <property type="entry name" value="BPI_fold-antibacterial"/>
</dbReference>
<dbReference type="InterPro" id="IPR017942">
    <property type="entry name" value="Lipid-bd_serum_glycop_N"/>
</dbReference>
<evidence type="ECO:0000259" key="7">
    <source>
        <dbReference type="Pfam" id="PF01273"/>
    </source>
</evidence>
<feature type="non-terminal residue" evidence="8">
    <location>
        <position position="407"/>
    </location>
</feature>
<keyword evidence="9" id="KW-1185">Reference proteome</keyword>
<protein>
    <recommendedName>
        <fullName evidence="7">Lipid-binding serum glycoprotein N-terminal domain-containing protein</fullName>
    </recommendedName>
</protein>
<proteinExistence type="inferred from homology"/>
<dbReference type="Proteomes" id="UP001176941">
    <property type="component" value="Chromosome 11"/>
</dbReference>
<evidence type="ECO:0000256" key="6">
    <source>
        <dbReference type="SAM" id="MobiDB-lite"/>
    </source>
</evidence>
<evidence type="ECO:0000313" key="9">
    <source>
        <dbReference type="Proteomes" id="UP001176941"/>
    </source>
</evidence>
<dbReference type="PANTHER" id="PTHR47145:SF1">
    <property type="entry name" value="BPI FOLD-CONTAINING FAMILY A MEMBER 2"/>
    <property type="match status" value="1"/>
</dbReference>
<keyword evidence="3" id="KW-0964">Secreted</keyword>
<organism evidence="8 9">
    <name type="scientific">Rangifer tarandus platyrhynchus</name>
    <name type="common">Svalbard reindeer</name>
    <dbReference type="NCBI Taxonomy" id="3082113"/>
    <lineage>
        <taxon>Eukaryota</taxon>
        <taxon>Metazoa</taxon>
        <taxon>Chordata</taxon>
        <taxon>Craniata</taxon>
        <taxon>Vertebrata</taxon>
        <taxon>Euteleostomi</taxon>
        <taxon>Mammalia</taxon>
        <taxon>Eutheria</taxon>
        <taxon>Laurasiatheria</taxon>
        <taxon>Artiodactyla</taxon>
        <taxon>Ruminantia</taxon>
        <taxon>Pecora</taxon>
        <taxon>Cervidae</taxon>
        <taxon>Odocoileinae</taxon>
        <taxon>Rangifer</taxon>
    </lineage>
</organism>
<evidence type="ECO:0000256" key="4">
    <source>
        <dbReference type="ARBA" id="ARBA00022729"/>
    </source>
</evidence>